<comment type="similarity">
    <text evidence="1">Belongs to the disease resistance NB-LRR family.</text>
</comment>
<dbReference type="GO" id="GO:0006952">
    <property type="term" value="P:defense response"/>
    <property type="evidence" value="ECO:0007669"/>
    <property type="project" value="UniProtKB-KW"/>
</dbReference>
<evidence type="ECO:0000256" key="2">
    <source>
        <dbReference type="ARBA" id="ARBA00022614"/>
    </source>
</evidence>
<dbReference type="Gene3D" id="3.40.50.300">
    <property type="entry name" value="P-loop containing nucleotide triphosphate hydrolases"/>
    <property type="match status" value="1"/>
</dbReference>
<evidence type="ECO:0000256" key="1">
    <source>
        <dbReference type="ARBA" id="ARBA00008894"/>
    </source>
</evidence>
<proteinExistence type="inferred from homology"/>
<evidence type="ECO:0000256" key="6">
    <source>
        <dbReference type="ARBA" id="ARBA00022840"/>
    </source>
</evidence>
<dbReference type="EMBL" id="JAVIJP010000016">
    <property type="protein sequence ID" value="KAL3641603.1"/>
    <property type="molecule type" value="Genomic_DNA"/>
</dbReference>
<dbReference type="Pfam" id="PF18052">
    <property type="entry name" value="Rx_N"/>
    <property type="match status" value="1"/>
</dbReference>
<name>A0ABD3DH82_9LAMI</name>
<evidence type="ECO:0000313" key="11">
    <source>
        <dbReference type="Proteomes" id="UP001632038"/>
    </source>
</evidence>
<sequence>MEQIGLVRHFKDDLEKLQKTFSMVNAFLSDAQKKQVTDDAVKQWLRELEDLAFDADNVINEIKYRLLSKKVGATKNKTLKKKLKSIFSGYRLKLGKDIKEINDKLKSINQQANEFVLQNIAAQAPVYATSSIVRRQTDSFSKDPIFLGREEDMSSIVDTLITAEQKLVVLPIVGMGGQGKTTLARKVFNHEQIKSHFGDNRVWVHVPRIFDDIVLLKRILTSMKPESNVEHGNREALLKTLQKELGAKKYLLLLDDVWNEDREKWCDFERSLLGISSANENCMIVTTRSEQVNWNISMSYGDIFHICNPFSPPPVYEYQPRDCPANSKKIGDIPRVLKQLACPDSIGGGILIPENYYNTIEAYCYSIQTLLDAYPGMEYLIINRHYDD</sequence>
<dbReference type="InterPro" id="IPR027417">
    <property type="entry name" value="P-loop_NTPase"/>
</dbReference>
<evidence type="ECO:0000313" key="10">
    <source>
        <dbReference type="EMBL" id="KAL3641603.1"/>
    </source>
</evidence>
<keyword evidence="3" id="KW-0677">Repeat</keyword>
<keyword evidence="5" id="KW-0611">Plant defense</keyword>
<evidence type="ECO:0000256" key="3">
    <source>
        <dbReference type="ARBA" id="ARBA00022737"/>
    </source>
</evidence>
<gene>
    <name evidence="10" type="ORF">CASFOL_012418</name>
</gene>
<feature type="coiled-coil region" evidence="7">
    <location>
        <begin position="91"/>
        <end position="118"/>
    </location>
</feature>
<protein>
    <submittedName>
        <fullName evidence="10">Uncharacterized protein</fullName>
    </submittedName>
</protein>
<organism evidence="10 11">
    <name type="scientific">Castilleja foliolosa</name>
    <dbReference type="NCBI Taxonomy" id="1961234"/>
    <lineage>
        <taxon>Eukaryota</taxon>
        <taxon>Viridiplantae</taxon>
        <taxon>Streptophyta</taxon>
        <taxon>Embryophyta</taxon>
        <taxon>Tracheophyta</taxon>
        <taxon>Spermatophyta</taxon>
        <taxon>Magnoliopsida</taxon>
        <taxon>eudicotyledons</taxon>
        <taxon>Gunneridae</taxon>
        <taxon>Pentapetalae</taxon>
        <taxon>asterids</taxon>
        <taxon>lamiids</taxon>
        <taxon>Lamiales</taxon>
        <taxon>Orobanchaceae</taxon>
        <taxon>Pedicularideae</taxon>
        <taxon>Castillejinae</taxon>
        <taxon>Castilleja</taxon>
    </lineage>
</organism>
<evidence type="ECO:0000256" key="5">
    <source>
        <dbReference type="ARBA" id="ARBA00022821"/>
    </source>
</evidence>
<keyword evidence="4" id="KW-0547">Nucleotide-binding</keyword>
<dbReference type="Proteomes" id="UP001632038">
    <property type="component" value="Unassembled WGS sequence"/>
</dbReference>
<evidence type="ECO:0000259" key="8">
    <source>
        <dbReference type="Pfam" id="PF00931"/>
    </source>
</evidence>
<evidence type="ECO:0000256" key="7">
    <source>
        <dbReference type="SAM" id="Coils"/>
    </source>
</evidence>
<dbReference type="PANTHER" id="PTHR36766">
    <property type="entry name" value="PLANT BROAD-SPECTRUM MILDEW RESISTANCE PROTEIN RPW8"/>
    <property type="match status" value="1"/>
</dbReference>
<dbReference type="Gene3D" id="1.20.5.4130">
    <property type="match status" value="1"/>
</dbReference>
<dbReference type="CDD" id="cd14798">
    <property type="entry name" value="RX-CC_like"/>
    <property type="match status" value="1"/>
</dbReference>
<reference evidence="11" key="1">
    <citation type="journal article" date="2024" name="IScience">
        <title>Strigolactones Initiate the Formation of Haustorium-like Structures in Castilleja.</title>
        <authorList>
            <person name="Buerger M."/>
            <person name="Peterson D."/>
            <person name="Chory J."/>
        </authorList>
    </citation>
    <scope>NUCLEOTIDE SEQUENCE [LARGE SCALE GENOMIC DNA]</scope>
</reference>
<keyword evidence="2" id="KW-0433">Leucine-rich repeat</keyword>
<evidence type="ECO:0000256" key="4">
    <source>
        <dbReference type="ARBA" id="ARBA00022741"/>
    </source>
</evidence>
<feature type="domain" description="NB-ARC" evidence="8">
    <location>
        <begin position="150"/>
        <end position="295"/>
    </location>
</feature>
<comment type="caution">
    <text evidence="10">The sequence shown here is derived from an EMBL/GenBank/DDBJ whole genome shotgun (WGS) entry which is preliminary data.</text>
</comment>
<dbReference type="InterPro" id="IPR038005">
    <property type="entry name" value="RX-like_CC"/>
</dbReference>
<dbReference type="PANTHER" id="PTHR36766:SF70">
    <property type="entry name" value="DISEASE RESISTANCE PROTEIN RGA4"/>
    <property type="match status" value="1"/>
</dbReference>
<dbReference type="GO" id="GO:0005524">
    <property type="term" value="F:ATP binding"/>
    <property type="evidence" value="ECO:0007669"/>
    <property type="project" value="UniProtKB-KW"/>
</dbReference>
<dbReference type="PRINTS" id="PR00364">
    <property type="entry name" value="DISEASERSIST"/>
</dbReference>
<feature type="domain" description="Disease resistance N-terminal" evidence="9">
    <location>
        <begin position="2"/>
        <end position="77"/>
    </location>
</feature>
<keyword evidence="11" id="KW-1185">Reference proteome</keyword>
<keyword evidence="7" id="KW-0175">Coiled coil</keyword>
<evidence type="ECO:0000259" key="9">
    <source>
        <dbReference type="Pfam" id="PF18052"/>
    </source>
</evidence>
<dbReference type="SUPFAM" id="SSF52540">
    <property type="entry name" value="P-loop containing nucleoside triphosphate hydrolases"/>
    <property type="match status" value="1"/>
</dbReference>
<keyword evidence="6" id="KW-0067">ATP-binding</keyword>
<dbReference type="AlphaFoldDB" id="A0ABD3DH82"/>
<dbReference type="Pfam" id="PF00931">
    <property type="entry name" value="NB-ARC"/>
    <property type="match status" value="1"/>
</dbReference>
<dbReference type="InterPro" id="IPR002182">
    <property type="entry name" value="NB-ARC"/>
</dbReference>
<accession>A0ABD3DH82</accession>
<dbReference type="InterPro" id="IPR041118">
    <property type="entry name" value="Rx_N"/>
</dbReference>